<protein>
    <submittedName>
        <fullName evidence="9">Efflux transporter periplasmic adaptor subunit</fullName>
    </submittedName>
</protein>
<evidence type="ECO:0000256" key="4">
    <source>
        <dbReference type="SAM" id="SignalP"/>
    </source>
</evidence>
<dbReference type="Gene3D" id="1.10.287.470">
    <property type="entry name" value="Helix hairpin bin"/>
    <property type="match status" value="1"/>
</dbReference>
<evidence type="ECO:0000259" key="6">
    <source>
        <dbReference type="Pfam" id="PF25917"/>
    </source>
</evidence>
<dbReference type="Gene3D" id="2.40.420.20">
    <property type="match status" value="1"/>
</dbReference>
<feature type="coiled-coil region" evidence="3">
    <location>
        <begin position="98"/>
        <end position="163"/>
    </location>
</feature>
<proteinExistence type="inferred from homology"/>
<dbReference type="Gene3D" id="2.40.30.170">
    <property type="match status" value="1"/>
</dbReference>
<dbReference type="Gene3D" id="2.40.50.100">
    <property type="match status" value="1"/>
</dbReference>
<dbReference type="InterPro" id="IPR006143">
    <property type="entry name" value="RND_pump_MFP"/>
</dbReference>
<name>A0A143HPA4_MICTH</name>
<dbReference type="Pfam" id="PF25876">
    <property type="entry name" value="HH_MFP_RND"/>
    <property type="match status" value="1"/>
</dbReference>
<feature type="domain" description="Multidrug resistance protein MdtA-like beta-barrel" evidence="7">
    <location>
        <begin position="225"/>
        <end position="284"/>
    </location>
</feature>
<keyword evidence="3" id="KW-0175">Coiled coil</keyword>
<dbReference type="RefSeq" id="WP_067155106.1">
    <property type="nucleotide sequence ID" value="NZ_CP014864.1"/>
</dbReference>
<reference evidence="10" key="1">
    <citation type="submission" date="2016-03" db="EMBL/GenBank/DDBJ databases">
        <authorList>
            <person name="Lee Y.-S."/>
            <person name="Choi Y.-L."/>
        </authorList>
    </citation>
    <scope>NUCLEOTIDE SEQUENCE [LARGE SCALE GENOMIC DNA]</scope>
    <source>
        <strain evidence="10">DAU221</strain>
    </source>
</reference>
<organism evidence="9 10">
    <name type="scientific">Microbulbifer thermotolerans</name>
    <dbReference type="NCBI Taxonomy" id="252514"/>
    <lineage>
        <taxon>Bacteria</taxon>
        <taxon>Pseudomonadati</taxon>
        <taxon>Pseudomonadota</taxon>
        <taxon>Gammaproteobacteria</taxon>
        <taxon>Cellvibrionales</taxon>
        <taxon>Microbulbiferaceae</taxon>
        <taxon>Microbulbifer</taxon>
    </lineage>
</organism>
<dbReference type="SUPFAM" id="SSF111369">
    <property type="entry name" value="HlyD-like secretion proteins"/>
    <property type="match status" value="1"/>
</dbReference>
<evidence type="ECO:0000313" key="10">
    <source>
        <dbReference type="Proteomes" id="UP000076077"/>
    </source>
</evidence>
<feature type="signal peptide" evidence="4">
    <location>
        <begin position="1"/>
        <end position="17"/>
    </location>
</feature>
<evidence type="ECO:0000256" key="1">
    <source>
        <dbReference type="ARBA" id="ARBA00004519"/>
    </source>
</evidence>
<dbReference type="Pfam" id="PF25944">
    <property type="entry name" value="Beta-barrel_RND"/>
    <property type="match status" value="1"/>
</dbReference>
<dbReference type="InterPro" id="IPR058626">
    <property type="entry name" value="MdtA-like_b-barrel"/>
</dbReference>
<evidence type="ECO:0000256" key="3">
    <source>
        <dbReference type="SAM" id="Coils"/>
    </source>
</evidence>
<dbReference type="NCBIfam" id="TIGR01730">
    <property type="entry name" value="RND_mfp"/>
    <property type="match status" value="1"/>
</dbReference>
<dbReference type="GO" id="GO:0005886">
    <property type="term" value="C:plasma membrane"/>
    <property type="evidence" value="ECO:0007669"/>
    <property type="project" value="UniProtKB-SubCell"/>
</dbReference>
<evidence type="ECO:0000259" key="7">
    <source>
        <dbReference type="Pfam" id="PF25944"/>
    </source>
</evidence>
<dbReference type="EMBL" id="CP014864">
    <property type="protein sequence ID" value="AMX03260.1"/>
    <property type="molecule type" value="Genomic_DNA"/>
</dbReference>
<feature type="domain" description="Multidrug resistance protein MdtA-like barrel-sandwich hybrid" evidence="6">
    <location>
        <begin position="57"/>
        <end position="195"/>
    </location>
</feature>
<dbReference type="AlphaFoldDB" id="A0A143HPA4"/>
<dbReference type="PROSITE" id="PS51257">
    <property type="entry name" value="PROKAR_LIPOPROTEIN"/>
    <property type="match status" value="1"/>
</dbReference>
<keyword evidence="10" id="KW-1185">Reference proteome</keyword>
<accession>A0A143HPA4</accession>
<feature type="domain" description="Multidrug resistance protein MdtA-like C-terminal permuted SH3" evidence="8">
    <location>
        <begin position="302"/>
        <end position="351"/>
    </location>
</feature>
<evidence type="ECO:0000313" key="9">
    <source>
        <dbReference type="EMBL" id="AMX03260.1"/>
    </source>
</evidence>
<sequence length="378" mass="41813">MTRLKLSLLGLATLALAACGSGEQNGQQKAPAVDVAQVVAAPTTVWRDFTGRVEAPETVSLRPRVSGYIEKVAFNEGELVQRGDVLFEIDPRPYRAQLRAAEADLARARSEMTLAENRAGRAERLLNSRAISREEYDERMAARDSARAAVNAAEAALENARLDLQYTVIEAPISGRVGRAFVTRGNLANADQTLLTTLVSVDPMYVYFESDQRTFVDSHTFFTPEQRPQVRIGLAGEDGYPHSGELDFIDNQLNSHTGTLQFRAVIPNPQGTFKPGQFARVKMPAEQLAHAMLVNSRAVLTDQDRRYVYLVNDKNLTERREVVVGPQQDGLTVIRSGLRPGERVVINGLQKIYFPGMPVQPELVAMRGSELPREVAKR</sequence>
<dbReference type="KEGG" id="mthd:A3224_12330"/>
<dbReference type="InterPro" id="IPR058627">
    <property type="entry name" value="MdtA-like_C"/>
</dbReference>
<gene>
    <name evidence="9" type="ORF">A3224_12330</name>
</gene>
<dbReference type="GO" id="GO:0046677">
    <property type="term" value="P:response to antibiotic"/>
    <property type="evidence" value="ECO:0007669"/>
    <property type="project" value="TreeGrafter"/>
</dbReference>
<dbReference type="Pfam" id="PF25917">
    <property type="entry name" value="BSH_RND"/>
    <property type="match status" value="1"/>
</dbReference>
<comment type="similarity">
    <text evidence="2">Belongs to the membrane fusion protein (MFP) (TC 8.A.1) family.</text>
</comment>
<dbReference type="PANTHER" id="PTHR30158">
    <property type="entry name" value="ACRA/E-RELATED COMPONENT OF DRUG EFFLUX TRANSPORTER"/>
    <property type="match status" value="1"/>
</dbReference>
<dbReference type="FunFam" id="2.40.420.20:FF:000001">
    <property type="entry name" value="Efflux RND transporter periplasmic adaptor subunit"/>
    <property type="match status" value="1"/>
</dbReference>
<dbReference type="Proteomes" id="UP000076077">
    <property type="component" value="Chromosome"/>
</dbReference>
<evidence type="ECO:0000256" key="2">
    <source>
        <dbReference type="ARBA" id="ARBA00009477"/>
    </source>
</evidence>
<evidence type="ECO:0000259" key="8">
    <source>
        <dbReference type="Pfam" id="PF25967"/>
    </source>
</evidence>
<dbReference type="OrthoDB" id="9816569at2"/>
<dbReference type="STRING" id="252514.A3224_12330"/>
<feature type="chain" id="PRO_5007509562" evidence="4">
    <location>
        <begin position="18"/>
        <end position="378"/>
    </location>
</feature>
<dbReference type="PANTHER" id="PTHR30158:SF10">
    <property type="entry name" value="CATION EFFLUX PUMP"/>
    <property type="match status" value="1"/>
</dbReference>
<feature type="domain" description="Multidrug resistance protein MdtA-like alpha-helical hairpin" evidence="5">
    <location>
        <begin position="98"/>
        <end position="167"/>
    </location>
</feature>
<dbReference type="InterPro" id="IPR058624">
    <property type="entry name" value="MdtA-like_HH"/>
</dbReference>
<dbReference type="InterPro" id="IPR058625">
    <property type="entry name" value="MdtA-like_BSH"/>
</dbReference>
<evidence type="ECO:0000259" key="5">
    <source>
        <dbReference type="Pfam" id="PF25876"/>
    </source>
</evidence>
<dbReference type="GeneID" id="76608832"/>
<dbReference type="Pfam" id="PF25967">
    <property type="entry name" value="RND-MFP_C"/>
    <property type="match status" value="1"/>
</dbReference>
<comment type="subcellular location">
    <subcellularLocation>
        <location evidence="1">Cell inner membrane</location>
        <topology evidence="1">Lipid-anchor</topology>
    </subcellularLocation>
</comment>
<dbReference type="GO" id="GO:0022857">
    <property type="term" value="F:transmembrane transporter activity"/>
    <property type="evidence" value="ECO:0007669"/>
    <property type="project" value="InterPro"/>
</dbReference>
<keyword evidence="4" id="KW-0732">Signal</keyword>